<dbReference type="InterPro" id="IPR037164">
    <property type="entry name" value="Satellite_virus_coat_sf"/>
</dbReference>
<keyword evidence="3" id="KW-0946">Virion</keyword>
<dbReference type="Pfam" id="PF03898">
    <property type="entry name" value="TNV_CP"/>
    <property type="match status" value="1"/>
</dbReference>
<dbReference type="GO" id="GO:0005198">
    <property type="term" value="F:structural molecule activity"/>
    <property type="evidence" value="ECO:0007669"/>
    <property type="project" value="InterPro"/>
</dbReference>
<evidence type="ECO:0000313" key="5">
    <source>
        <dbReference type="Proteomes" id="UP000228460"/>
    </source>
</evidence>
<dbReference type="RefSeq" id="YP_009666105.1">
    <property type="nucleotide sequence ID" value="NC_043430.1"/>
</dbReference>
<comment type="subcellular location">
    <subcellularLocation>
        <location evidence="1">Virion</location>
    </subcellularLocation>
</comment>
<dbReference type="KEGG" id="vg:40526298"/>
<evidence type="ECO:0000256" key="3">
    <source>
        <dbReference type="ARBA" id="ARBA00022844"/>
    </source>
</evidence>
<dbReference type="EMBL" id="AJ000898">
    <property type="protein sequence ID" value="CAA04388.1"/>
    <property type="molecule type" value="Genomic_RNA"/>
</dbReference>
<name>O57031_9VIRU</name>
<reference evidence="4 5" key="1">
    <citation type="journal article" date="1998" name="J. Gen. Virol.">
        <title>The nucleotide sequence of satellite tobacco necrosis virus strain C and helper-assisted replication of wild-type and mutant clones of the virus.</title>
        <authorList>
            <person name="Bringloe D.H."/>
            <person name="Gultyaev A.P."/>
            <person name="Pelpel M."/>
            <person name="Pleij C.W."/>
            <person name="Coutts R.H."/>
        </authorList>
    </citation>
    <scope>NUCLEOTIDE SEQUENCE [LARGE SCALE GENOMIC DNA]</scope>
    <source>
        <strain evidence="4">C</strain>
    </source>
</reference>
<evidence type="ECO:0000313" key="4">
    <source>
        <dbReference type="EMBL" id="CAA04388.1"/>
    </source>
</evidence>
<dbReference type="SUPFAM" id="SSF88650">
    <property type="entry name" value="Satellite viruses"/>
    <property type="match status" value="1"/>
</dbReference>
<keyword evidence="2 4" id="KW-0167">Capsid protein</keyword>
<dbReference type="Gene3D" id="2.60.120.20">
    <property type="match status" value="1"/>
</dbReference>
<evidence type="ECO:0000256" key="2">
    <source>
        <dbReference type="ARBA" id="ARBA00022561"/>
    </source>
</evidence>
<dbReference type="GeneID" id="40526298"/>
<dbReference type="InterPro" id="IPR010392">
    <property type="entry name" value="Satellite_virus_coat"/>
</dbReference>
<dbReference type="GO" id="GO:0019028">
    <property type="term" value="C:viral capsid"/>
    <property type="evidence" value="ECO:0007669"/>
    <property type="project" value="UniProtKB-KW"/>
</dbReference>
<dbReference type="InterPro" id="IPR005597">
    <property type="entry name" value="Satellite_CP-like"/>
</dbReference>
<feature type="non-terminal residue" evidence="4">
    <location>
        <position position="1"/>
    </location>
</feature>
<keyword evidence="5" id="KW-1185">Reference proteome</keyword>
<gene>
    <name evidence="4" type="primary">coat</name>
</gene>
<proteinExistence type="predicted"/>
<organism evidence="4 5">
    <name type="scientific">Satellite tobacco necrosis virus C</name>
    <dbReference type="NCBI Taxonomy" id="2025096"/>
    <lineage>
        <taxon>Viruses</taxon>
        <taxon>Riboviria</taxon>
        <taxon>Riboviria incertae sedis</taxon>
        <taxon>Tonesaviridae</taxon>
        <taxon>Albetovirus</taxon>
        <taxon>Albetovirus gammatabaci</taxon>
        <taxon>Tobacco albetovirus 3</taxon>
    </lineage>
</organism>
<dbReference type="CDD" id="cd00259">
    <property type="entry name" value="STNV"/>
    <property type="match status" value="1"/>
</dbReference>
<sequence length="201" mass="22244">MTKRQKRTQTTRSVRSLTTRDVRNIIRGEAETKRFVLVNTLNLNSTAGTVLNLSNGIIQGDDISQRAGDKIRMTKQILRVRATAITNSQTFRFIWFKDNTNRGTTPSVTEVLNSASFMAQYNPVTLLQHRFTILKDVELDCSLSGESIKHLVMTHGGTSCFYNGTTAVASANGPGAIFLLVIGDSIVGTWDVGYEAHYLDL</sequence>
<evidence type="ECO:0000256" key="1">
    <source>
        <dbReference type="ARBA" id="ARBA00004328"/>
    </source>
</evidence>
<accession>O57031</accession>
<dbReference type="InterPro" id="IPR029053">
    <property type="entry name" value="Viral_coat"/>
</dbReference>
<dbReference type="Proteomes" id="UP000228460">
    <property type="component" value="Segment"/>
</dbReference>
<protein>
    <submittedName>
        <fullName evidence="4">Coat protein</fullName>
    </submittedName>
</protein>